<dbReference type="InterPro" id="IPR024775">
    <property type="entry name" value="DinB-like"/>
</dbReference>
<reference evidence="2 3" key="1">
    <citation type="journal article" date="2024" name="Int. J. Syst. Evol. Microbiol.">
        <title>Paenibacillus hexagrammi sp. nov., a novel bacterium isolated from the gut content of Hexagrammos agrammus.</title>
        <authorList>
            <person name="Jung H.K."/>
            <person name="Kim D.G."/>
            <person name="Zin H."/>
            <person name="Park J."/>
            <person name="Jung H."/>
            <person name="Kim Y.O."/>
            <person name="Kong H.J."/>
            <person name="Kim J.W."/>
            <person name="Kim Y.S."/>
        </authorList>
    </citation>
    <scope>NUCLEOTIDE SEQUENCE [LARGE SCALE GENOMIC DNA]</scope>
    <source>
        <strain evidence="2 3">YPD9-1</strain>
    </source>
</reference>
<dbReference type="Pfam" id="PF12867">
    <property type="entry name" value="DinB_2"/>
    <property type="match status" value="1"/>
</dbReference>
<evidence type="ECO:0000313" key="2">
    <source>
        <dbReference type="EMBL" id="UJF36477.1"/>
    </source>
</evidence>
<dbReference type="InterPro" id="IPR034660">
    <property type="entry name" value="DinB/YfiT-like"/>
</dbReference>
<protein>
    <submittedName>
        <fullName evidence="2">DinB family protein</fullName>
    </submittedName>
</protein>
<feature type="domain" description="DinB-like" evidence="1">
    <location>
        <begin position="150"/>
        <end position="284"/>
    </location>
</feature>
<gene>
    <name evidence="2" type="ORF">L0M14_24830</name>
</gene>
<evidence type="ECO:0000259" key="1">
    <source>
        <dbReference type="Pfam" id="PF12867"/>
    </source>
</evidence>
<dbReference type="RefSeq" id="WP_235123027.1">
    <property type="nucleotide sequence ID" value="NZ_CP090978.1"/>
</dbReference>
<dbReference type="EMBL" id="CP090978">
    <property type="protein sequence ID" value="UJF36477.1"/>
    <property type="molecule type" value="Genomic_DNA"/>
</dbReference>
<evidence type="ECO:0000313" key="3">
    <source>
        <dbReference type="Proteomes" id="UP001649230"/>
    </source>
</evidence>
<organism evidence="2 3">
    <name type="scientific">Paenibacillus hexagrammi</name>
    <dbReference type="NCBI Taxonomy" id="2908839"/>
    <lineage>
        <taxon>Bacteria</taxon>
        <taxon>Bacillati</taxon>
        <taxon>Bacillota</taxon>
        <taxon>Bacilli</taxon>
        <taxon>Bacillales</taxon>
        <taxon>Paenibacillaceae</taxon>
        <taxon>Paenibacillus</taxon>
    </lineage>
</organism>
<sequence length="294" mass="33940">MMKAKLLLQVDSLEQVETIYISRLGWRAFESDVSLPMEMGMLEIVPEYPVLFINREKYQALKQQGKQMEELQNWLAASAHRPKQGDSIYVGVSSIAEMEKSLRMRGWDEFSRDEDPGSIRKLLVPIPNEYLVVYWEELFPSHEEILDRYARGADELEAAIQGLTNDQLDHRGTLGKWSIREQLLHVVDLELITIHKVKFALAEPGRSYQGNPFSQDDWSVGLSYAKRSIETELLLFRTIRAHILGLCGCLPDALERRVITSAREESVGQLLKMMSGHAYHHIRAIQRIRQLHRE</sequence>
<name>A0ABY3SU51_9BACL</name>
<dbReference type="Gene3D" id="1.20.120.450">
    <property type="entry name" value="dinb family like domain"/>
    <property type="match status" value="1"/>
</dbReference>
<dbReference type="SUPFAM" id="SSF109854">
    <property type="entry name" value="DinB/YfiT-like putative metalloenzymes"/>
    <property type="match status" value="1"/>
</dbReference>
<keyword evidence="3" id="KW-1185">Reference proteome</keyword>
<accession>A0ABY3SU51</accession>
<dbReference type="Proteomes" id="UP001649230">
    <property type="component" value="Chromosome"/>
</dbReference>
<proteinExistence type="predicted"/>